<dbReference type="AlphaFoldDB" id="A0A367LH67"/>
<organism evidence="2 3">
    <name type="scientific">Ophiocordyceps polyrhachis-furcata BCC 54312</name>
    <dbReference type="NCBI Taxonomy" id="1330021"/>
    <lineage>
        <taxon>Eukaryota</taxon>
        <taxon>Fungi</taxon>
        <taxon>Dikarya</taxon>
        <taxon>Ascomycota</taxon>
        <taxon>Pezizomycotina</taxon>
        <taxon>Sordariomycetes</taxon>
        <taxon>Hypocreomycetidae</taxon>
        <taxon>Hypocreales</taxon>
        <taxon>Ophiocordycipitaceae</taxon>
        <taxon>Ophiocordyceps</taxon>
    </lineage>
</organism>
<name>A0A367LH67_9HYPO</name>
<sequence length="90" mass="9951">TLLHTHTQGTRPEGLEGSRNAGPAVAGPRPLYVIEALLFSSSGFPSFFSLPLLPTAGPTAYRDDRVRVRIRIRIKIRNEIDSGIREKIPE</sequence>
<comment type="caution">
    <text evidence="2">The sequence shown here is derived from an EMBL/GenBank/DDBJ whole genome shotgun (WGS) entry which is preliminary data.</text>
</comment>
<gene>
    <name evidence="2" type="ORF">L249_8098</name>
</gene>
<dbReference type="Proteomes" id="UP000253664">
    <property type="component" value="Unassembled WGS sequence"/>
</dbReference>
<feature type="non-terminal residue" evidence="2">
    <location>
        <position position="90"/>
    </location>
</feature>
<feature type="compositionally biased region" description="Polar residues" evidence="1">
    <location>
        <begin position="1"/>
        <end position="10"/>
    </location>
</feature>
<accession>A0A367LH67</accession>
<feature type="non-terminal residue" evidence="2">
    <location>
        <position position="1"/>
    </location>
</feature>
<feature type="region of interest" description="Disordered" evidence="1">
    <location>
        <begin position="1"/>
        <end position="22"/>
    </location>
</feature>
<reference evidence="2 3" key="1">
    <citation type="journal article" date="2015" name="BMC Genomics">
        <title>Insights from the genome of Ophiocordyceps polyrhachis-furcata to pathogenicity and host specificity in insect fungi.</title>
        <authorList>
            <person name="Wichadakul D."/>
            <person name="Kobmoo N."/>
            <person name="Ingsriswang S."/>
            <person name="Tangphatsornruang S."/>
            <person name="Chantasingh D."/>
            <person name="Luangsa-ard J.J."/>
            <person name="Eurwilaichitr L."/>
        </authorList>
    </citation>
    <scope>NUCLEOTIDE SEQUENCE [LARGE SCALE GENOMIC DNA]</scope>
    <source>
        <strain evidence="2 3">BCC 54312</strain>
    </source>
</reference>
<evidence type="ECO:0000313" key="2">
    <source>
        <dbReference type="EMBL" id="RCI13784.1"/>
    </source>
</evidence>
<proteinExistence type="predicted"/>
<keyword evidence="3" id="KW-1185">Reference proteome</keyword>
<dbReference type="EMBL" id="LKCN02000005">
    <property type="protein sequence ID" value="RCI13784.1"/>
    <property type="molecule type" value="Genomic_DNA"/>
</dbReference>
<protein>
    <submittedName>
        <fullName evidence="2">Uncharacterized protein</fullName>
    </submittedName>
</protein>
<evidence type="ECO:0000313" key="3">
    <source>
        <dbReference type="Proteomes" id="UP000253664"/>
    </source>
</evidence>
<evidence type="ECO:0000256" key="1">
    <source>
        <dbReference type="SAM" id="MobiDB-lite"/>
    </source>
</evidence>